<dbReference type="PROSITE" id="PS51855">
    <property type="entry name" value="MGS"/>
    <property type="match status" value="1"/>
</dbReference>
<dbReference type="InterPro" id="IPR024051">
    <property type="entry name" value="AICAR_Tfase_dup_dom_sf"/>
</dbReference>
<evidence type="ECO:0000256" key="4">
    <source>
        <dbReference type="ARBA" id="ARBA00007667"/>
    </source>
</evidence>
<evidence type="ECO:0000256" key="2">
    <source>
        <dbReference type="ARBA" id="ARBA00004844"/>
    </source>
</evidence>
<comment type="function">
    <text evidence="12">Bifunctional enzyme that catalyzes the last two steps of purine biosynthesis. Acts as a transformylase that incorporates a formyl group to the AMP analog AICAR (5-amino-1-(5-phospho-beta-D-ribosyl)imidazole-4-carboxamide) to produce the intermediate formyl-AICAR (FAICAR). Also catalyzes the cyclization of FAICAR to IMP.</text>
</comment>
<dbReference type="OMA" id="IKHNNPC"/>
<evidence type="ECO:0000256" key="11">
    <source>
        <dbReference type="ARBA" id="ARBA00050687"/>
    </source>
</evidence>
<keyword evidence="9" id="KW-0511">Multifunctional enzyme</keyword>
<comment type="pathway">
    <text evidence="3">Purine metabolism; IMP biosynthesis via de novo pathway; 5-formamido-1-(5-phospho-D-ribosyl)imidazole-4-carboxamide from 5-amino-1-(5-phospho-D-ribosyl)imidazole-4-carboxamide (10-formyl THF route): step 1/1.</text>
</comment>
<reference evidence="14 15" key="1">
    <citation type="submission" date="2016-07" db="EMBL/GenBank/DDBJ databases">
        <title>Pervasive Adenine N6-methylation of Active Genes in Fungi.</title>
        <authorList>
            <consortium name="DOE Joint Genome Institute"/>
            <person name="Mondo S.J."/>
            <person name="Dannebaum R.O."/>
            <person name="Kuo R.C."/>
            <person name="Labutti K."/>
            <person name="Haridas S."/>
            <person name="Kuo A."/>
            <person name="Salamov A."/>
            <person name="Ahrendt S.R."/>
            <person name="Lipzen A."/>
            <person name="Sullivan W."/>
            <person name="Andreopoulos W.B."/>
            <person name="Clum A."/>
            <person name="Lindquist E."/>
            <person name="Daum C."/>
            <person name="Ramamoorthy G.K."/>
            <person name="Gryganskyi A."/>
            <person name="Culley D."/>
            <person name="Magnuson J.K."/>
            <person name="James T.Y."/>
            <person name="O'Malley M.A."/>
            <person name="Stajich J.E."/>
            <person name="Spatafora J.W."/>
            <person name="Visel A."/>
            <person name="Grigoriev I.V."/>
        </authorList>
    </citation>
    <scope>NUCLEOTIDE SEQUENCE [LARGE SCALE GENOMIC DNA]</scope>
    <source>
        <strain evidence="14 15">12-1054</strain>
    </source>
</reference>
<comment type="caution">
    <text evidence="14">The sequence shown here is derived from an EMBL/GenBank/DDBJ whole genome shotgun (WGS) entry which is preliminary data.</text>
</comment>
<dbReference type="Pfam" id="PF02142">
    <property type="entry name" value="MGS"/>
    <property type="match status" value="1"/>
</dbReference>
<dbReference type="NCBIfam" id="NF005492">
    <property type="entry name" value="PRK07106.1"/>
    <property type="match status" value="1"/>
</dbReference>
<dbReference type="EMBL" id="MCFI01000009">
    <property type="protein sequence ID" value="ORY82559.1"/>
    <property type="molecule type" value="Genomic_DNA"/>
</dbReference>
<dbReference type="FunFam" id="1.10.287.440:FF:000001">
    <property type="entry name" value="Bifunctional purine biosynthesis protein PURH"/>
    <property type="match status" value="1"/>
</dbReference>
<dbReference type="InterPro" id="IPR036914">
    <property type="entry name" value="MGS-like_dom_sf"/>
</dbReference>
<dbReference type="GO" id="GO:0004643">
    <property type="term" value="F:phosphoribosylaminoimidazolecarboxamide formyltransferase activity"/>
    <property type="evidence" value="ECO:0007669"/>
    <property type="project" value="UniProtKB-EC"/>
</dbReference>
<dbReference type="SUPFAM" id="SSF52335">
    <property type="entry name" value="Methylglyoxal synthase-like"/>
    <property type="match status" value="1"/>
</dbReference>
<dbReference type="InterPro" id="IPR016193">
    <property type="entry name" value="Cytidine_deaminase-like"/>
</dbReference>
<keyword evidence="7" id="KW-0658">Purine biosynthesis</keyword>
<evidence type="ECO:0000313" key="15">
    <source>
        <dbReference type="Proteomes" id="UP000193685"/>
    </source>
</evidence>
<keyword evidence="8 14" id="KW-0378">Hydrolase</keyword>
<evidence type="ECO:0000313" key="14">
    <source>
        <dbReference type="EMBL" id="ORY82559.1"/>
    </source>
</evidence>
<keyword evidence="6" id="KW-0808">Transferase</keyword>
<evidence type="ECO:0000256" key="1">
    <source>
        <dbReference type="ARBA" id="ARBA00004514"/>
    </source>
</evidence>
<dbReference type="CDD" id="cd01421">
    <property type="entry name" value="IMPCH"/>
    <property type="match status" value="1"/>
</dbReference>
<dbReference type="Pfam" id="PF01808">
    <property type="entry name" value="AICARFT_IMPCHas"/>
    <property type="match status" value="1"/>
</dbReference>
<evidence type="ECO:0000256" key="10">
    <source>
        <dbReference type="ARBA" id="ARBA00050488"/>
    </source>
</evidence>
<dbReference type="InterPro" id="IPR002695">
    <property type="entry name" value="PurH-like"/>
</dbReference>
<gene>
    <name evidence="14" type="ORF">BCR37DRAFT_315892</name>
</gene>
<protein>
    <submittedName>
        <fullName evidence="14">IMP cyclohydrolase</fullName>
    </submittedName>
</protein>
<evidence type="ECO:0000259" key="13">
    <source>
        <dbReference type="PROSITE" id="PS51855"/>
    </source>
</evidence>
<dbReference type="PIRSF" id="PIRSF000414">
    <property type="entry name" value="AICARFT_IMPCHas"/>
    <property type="match status" value="1"/>
</dbReference>
<dbReference type="UniPathway" id="UPA00074">
    <property type="reaction ID" value="UER00133"/>
</dbReference>
<dbReference type="Proteomes" id="UP000193685">
    <property type="component" value="Unassembled WGS sequence"/>
</dbReference>
<comment type="catalytic activity">
    <reaction evidence="10">
        <text>(6R)-10-formyltetrahydrofolate + 5-amino-1-(5-phospho-beta-D-ribosyl)imidazole-4-carboxamide = 5-formamido-1-(5-phospho-D-ribosyl)imidazole-4-carboxamide + (6S)-5,6,7,8-tetrahydrofolate</text>
        <dbReference type="Rhea" id="RHEA:22192"/>
        <dbReference type="ChEBI" id="CHEBI:57453"/>
        <dbReference type="ChEBI" id="CHEBI:58467"/>
        <dbReference type="ChEBI" id="CHEBI:58475"/>
        <dbReference type="ChEBI" id="CHEBI:195366"/>
        <dbReference type="EC" id="2.1.2.3"/>
    </reaction>
</comment>
<evidence type="ECO:0000256" key="12">
    <source>
        <dbReference type="ARBA" id="ARBA00054363"/>
    </source>
</evidence>
<dbReference type="GeneID" id="63783552"/>
<dbReference type="SMART" id="SM00798">
    <property type="entry name" value="AICARFT_IMPCHas"/>
    <property type="match status" value="1"/>
</dbReference>
<dbReference type="STRING" id="56484.A0A1Y2FF58"/>
<evidence type="ECO:0000256" key="9">
    <source>
        <dbReference type="ARBA" id="ARBA00023268"/>
    </source>
</evidence>
<accession>A0A1Y2FF58</accession>
<dbReference type="NCBIfam" id="TIGR00355">
    <property type="entry name" value="purH"/>
    <property type="match status" value="1"/>
</dbReference>
<evidence type="ECO:0000256" key="8">
    <source>
        <dbReference type="ARBA" id="ARBA00022801"/>
    </source>
</evidence>
<dbReference type="SMART" id="SM00851">
    <property type="entry name" value="MGS"/>
    <property type="match status" value="1"/>
</dbReference>
<evidence type="ECO:0000256" key="7">
    <source>
        <dbReference type="ARBA" id="ARBA00022755"/>
    </source>
</evidence>
<dbReference type="GO" id="GO:0003937">
    <property type="term" value="F:IMP cyclohydrolase activity"/>
    <property type="evidence" value="ECO:0007669"/>
    <property type="project" value="UniProtKB-EC"/>
</dbReference>
<sequence length="591" mass="64161">MSTQRIALLSVYDKTGLLDLAKGLISNGVKLLGSGGTAKMIREAGFPIEDVSSITNAPEMLGGRVKTLHPAVHGGILAQDIERDEQDLASHNISKIDVVVCNLYPFAQTIAKPAVTIAEAVEEIDIGGVTLLRAAAKNHARVSILSDPADYHQFLESLEQGKITEEERKLLALKAFTQTASYDEAISDYFRKQYAGSGGKQLTLRYGANPHQIPAQAFVKDEKLPFKVLSGSPGYINLLDALNAWPLVKELKEGLDLPAAASFKHVSPAGAAVGVELTDDEKIVYGVSDLKDMSLLACAYARARGADRMSSFGDFIALSDECDAITARIINREVSDGIIAPGYSPEALEILQKKKGGKYCVLQMDADYVPPAVETRQVYGISLQQRRNDAKISAATTFNKIVSQNKELPEEGKRDMAVATIAVKYTQSNSVCYARKGMVIGLGGGQQSRIHCTRLAGEKADNWWLRHHPRVLSLKFSKAAKRADKANAIDLFVTGKVPASGPERDSWESKFEEVPAFLTEEERSEFAKKLDQVACSSDAFFPFPDNVFRLGQSGVQYVSAPMGSVMDGAVIEAADSLGMVYSDTGLRLFHH</sequence>
<dbReference type="AlphaFoldDB" id="A0A1Y2FF58"/>
<dbReference type="SUPFAM" id="SSF53927">
    <property type="entry name" value="Cytidine deaminase-like"/>
    <property type="match status" value="1"/>
</dbReference>
<name>A0A1Y2FF58_PROLT</name>
<keyword evidence="5" id="KW-0963">Cytoplasm</keyword>
<evidence type="ECO:0000256" key="6">
    <source>
        <dbReference type="ARBA" id="ARBA00022679"/>
    </source>
</evidence>
<keyword evidence="15" id="KW-1185">Reference proteome</keyword>
<organism evidence="14 15">
    <name type="scientific">Protomyces lactucae-debilis</name>
    <dbReference type="NCBI Taxonomy" id="2754530"/>
    <lineage>
        <taxon>Eukaryota</taxon>
        <taxon>Fungi</taxon>
        <taxon>Dikarya</taxon>
        <taxon>Ascomycota</taxon>
        <taxon>Taphrinomycotina</taxon>
        <taxon>Taphrinomycetes</taxon>
        <taxon>Taphrinales</taxon>
        <taxon>Protomycetaceae</taxon>
        <taxon>Protomyces</taxon>
    </lineage>
</organism>
<evidence type="ECO:0000256" key="5">
    <source>
        <dbReference type="ARBA" id="ARBA00022490"/>
    </source>
</evidence>
<comment type="catalytic activity">
    <reaction evidence="11">
        <text>IMP + H2O = 5-formamido-1-(5-phospho-D-ribosyl)imidazole-4-carboxamide</text>
        <dbReference type="Rhea" id="RHEA:18445"/>
        <dbReference type="ChEBI" id="CHEBI:15377"/>
        <dbReference type="ChEBI" id="CHEBI:58053"/>
        <dbReference type="ChEBI" id="CHEBI:58467"/>
        <dbReference type="EC" id="3.5.4.10"/>
    </reaction>
</comment>
<proteinExistence type="inferred from homology"/>
<comment type="subcellular location">
    <subcellularLocation>
        <location evidence="1">Cytoplasm</location>
        <location evidence="1">Cytosol</location>
    </subcellularLocation>
</comment>
<dbReference type="Gene3D" id="3.40.140.20">
    <property type="match status" value="2"/>
</dbReference>
<dbReference type="FunFam" id="3.40.50.1380:FF:000003">
    <property type="entry name" value="Bifunctional purine biosynthesis protein"/>
    <property type="match status" value="1"/>
</dbReference>
<dbReference type="Gene3D" id="3.40.50.1380">
    <property type="entry name" value="Methylglyoxal synthase-like domain"/>
    <property type="match status" value="1"/>
</dbReference>
<evidence type="ECO:0000256" key="3">
    <source>
        <dbReference type="ARBA" id="ARBA00004954"/>
    </source>
</evidence>
<dbReference type="InterPro" id="IPR024050">
    <property type="entry name" value="AICAR_Tfase_insert_dom_sf"/>
</dbReference>
<dbReference type="InterPro" id="IPR011607">
    <property type="entry name" value="MGS-like_dom"/>
</dbReference>
<dbReference type="FunFam" id="3.40.140.20:FF:000003">
    <property type="entry name" value="Bifunctional purine biosynthesis protein"/>
    <property type="match status" value="1"/>
</dbReference>
<dbReference type="OrthoDB" id="6017153at2759"/>
<dbReference type="GO" id="GO:0005829">
    <property type="term" value="C:cytosol"/>
    <property type="evidence" value="ECO:0007669"/>
    <property type="project" value="UniProtKB-SubCell"/>
</dbReference>
<feature type="domain" description="MGS-like" evidence="13">
    <location>
        <begin position="1"/>
        <end position="146"/>
    </location>
</feature>
<comment type="similarity">
    <text evidence="4">Belongs to the PurH family.</text>
</comment>
<dbReference type="RefSeq" id="XP_040725430.1">
    <property type="nucleotide sequence ID" value="XM_040866953.1"/>
</dbReference>
<dbReference type="PANTHER" id="PTHR11692">
    <property type="entry name" value="BIFUNCTIONAL PURINE BIOSYNTHESIS PROTEIN PURH"/>
    <property type="match status" value="1"/>
</dbReference>
<comment type="pathway">
    <text evidence="2">Purine metabolism; IMP biosynthesis via de novo pathway; IMP from 5-formamido-1-(5-phospho-D-ribosyl)imidazole-4-carboxamide: step 1/1.</text>
</comment>
<dbReference type="GO" id="GO:0006189">
    <property type="term" value="P:'de novo' IMP biosynthetic process"/>
    <property type="evidence" value="ECO:0007669"/>
    <property type="project" value="UniProtKB-UniPathway"/>
</dbReference>
<dbReference type="Gene3D" id="1.10.287.440">
    <property type="match status" value="1"/>
</dbReference>
<dbReference type="PANTHER" id="PTHR11692:SF0">
    <property type="entry name" value="BIFUNCTIONAL PURINE BIOSYNTHESIS PROTEIN ATIC"/>
    <property type="match status" value="1"/>
</dbReference>
<dbReference type="HAMAP" id="MF_00139">
    <property type="entry name" value="PurH"/>
    <property type="match status" value="1"/>
</dbReference>